<proteinExistence type="predicted"/>
<evidence type="ECO:0000256" key="1">
    <source>
        <dbReference type="SAM" id="Phobius"/>
    </source>
</evidence>
<gene>
    <name evidence="2" type="ORF">I2I05_13615</name>
</gene>
<evidence type="ECO:0000313" key="3">
    <source>
        <dbReference type="Proteomes" id="UP000597617"/>
    </source>
</evidence>
<sequence>MNTSRFTLFLFLGVLATSLTGCEAIGTIFKAGAYTGIIAVVVILALVFFIFNKVRGPRR</sequence>
<dbReference type="Proteomes" id="UP000597617">
    <property type="component" value="Unassembled WGS sequence"/>
</dbReference>
<keyword evidence="3" id="KW-1185">Reference proteome</keyword>
<keyword evidence="1" id="KW-0812">Transmembrane</keyword>
<protein>
    <recommendedName>
        <fullName evidence="4">Phosphatidate cytidylyltransferase</fullName>
    </recommendedName>
</protein>
<evidence type="ECO:0000313" key="2">
    <source>
        <dbReference type="EMBL" id="MBF9238438.1"/>
    </source>
</evidence>
<evidence type="ECO:0008006" key="4">
    <source>
        <dbReference type="Google" id="ProtNLM"/>
    </source>
</evidence>
<dbReference type="RefSeq" id="WP_196282820.1">
    <property type="nucleotide sequence ID" value="NZ_JADQDQ010000006.1"/>
</dbReference>
<keyword evidence="1" id="KW-0472">Membrane</keyword>
<dbReference type="PROSITE" id="PS51257">
    <property type="entry name" value="PROKAR_LIPOPROTEIN"/>
    <property type="match status" value="1"/>
</dbReference>
<feature type="transmembrane region" description="Helical" evidence="1">
    <location>
        <begin position="34"/>
        <end position="51"/>
    </location>
</feature>
<dbReference type="EMBL" id="JADQDQ010000006">
    <property type="protein sequence ID" value="MBF9238438.1"/>
    <property type="molecule type" value="Genomic_DNA"/>
</dbReference>
<reference evidence="2 3" key="1">
    <citation type="submission" date="2020-11" db="EMBL/GenBank/DDBJ databases">
        <authorList>
            <person name="Kim M.K."/>
        </authorList>
    </citation>
    <scope>NUCLEOTIDE SEQUENCE [LARGE SCALE GENOMIC DNA]</scope>
    <source>
        <strain evidence="2 3">BT683</strain>
    </source>
</reference>
<keyword evidence="1" id="KW-1133">Transmembrane helix</keyword>
<organism evidence="2 3">
    <name type="scientific">Hymenobacter jeongseonensis</name>
    <dbReference type="NCBI Taxonomy" id="2791027"/>
    <lineage>
        <taxon>Bacteria</taxon>
        <taxon>Pseudomonadati</taxon>
        <taxon>Bacteroidota</taxon>
        <taxon>Cytophagia</taxon>
        <taxon>Cytophagales</taxon>
        <taxon>Hymenobacteraceae</taxon>
        <taxon>Hymenobacter</taxon>
    </lineage>
</organism>
<comment type="caution">
    <text evidence="2">The sequence shown here is derived from an EMBL/GenBank/DDBJ whole genome shotgun (WGS) entry which is preliminary data.</text>
</comment>
<accession>A0ABS0IJB9</accession>
<name>A0ABS0IJB9_9BACT</name>